<dbReference type="Proteomes" id="UP000034837">
    <property type="component" value="Unassembled WGS sequence"/>
</dbReference>
<sequence>MTQENPAKFCPGCGYPVILMILNQALVAKNLQDKAVLGLDIGCSLLGWNYLPINTFQTHHGRVVPTMLGYKRAKKDSVSLAVVGDGGAYAIGWQSLFYAARRDEAVTVIVVNNTVYAMTGGQTAPTTVCGQKTDTHPLGSCEEPFYGPEILKNIIKSGAYLARTAANDSQGIFAALAKALAAQQAGHFSLVEILSFCPTNWKTTGKATFDYLENLKKIYKLGEF</sequence>
<dbReference type="EMBL" id="LCDO01000003">
    <property type="protein sequence ID" value="KKS57115.1"/>
    <property type="molecule type" value="Genomic_DNA"/>
</dbReference>
<dbReference type="InterPro" id="IPR051457">
    <property type="entry name" value="2-oxoacid:Fd_oxidoreductase"/>
</dbReference>
<protein>
    <submittedName>
        <fullName evidence="3">Thiamine pyrophosphate protein domain protein TPP-binding protein</fullName>
    </submittedName>
</protein>
<comment type="caution">
    <text evidence="3">The sequence shown here is derived from an EMBL/GenBank/DDBJ whole genome shotgun (WGS) entry which is preliminary data.</text>
</comment>
<dbReference type="GO" id="GO:0016625">
    <property type="term" value="F:oxidoreductase activity, acting on the aldehyde or oxo group of donors, iron-sulfur protein as acceptor"/>
    <property type="evidence" value="ECO:0007669"/>
    <property type="project" value="UniProtKB-ARBA"/>
</dbReference>
<dbReference type="Gene3D" id="3.40.50.970">
    <property type="match status" value="1"/>
</dbReference>
<dbReference type="SUPFAM" id="SSF52518">
    <property type="entry name" value="Thiamin diphosphate-binding fold (THDP-binding)"/>
    <property type="match status" value="1"/>
</dbReference>
<dbReference type="PANTHER" id="PTHR48084:SF3">
    <property type="entry name" value="SUBUNIT OF PYRUVATE:FLAVODOXIN OXIDOREDUCTASE"/>
    <property type="match status" value="1"/>
</dbReference>
<accession>A0A0G1A7U9</accession>
<dbReference type="GO" id="GO:0030976">
    <property type="term" value="F:thiamine pyrophosphate binding"/>
    <property type="evidence" value="ECO:0007669"/>
    <property type="project" value="InterPro"/>
</dbReference>
<dbReference type="AlphaFoldDB" id="A0A0G1A7U9"/>
<dbReference type="Pfam" id="PF02775">
    <property type="entry name" value="TPP_enzyme_C"/>
    <property type="match status" value="1"/>
</dbReference>
<dbReference type="GO" id="GO:0045333">
    <property type="term" value="P:cellular respiration"/>
    <property type="evidence" value="ECO:0007669"/>
    <property type="project" value="UniProtKB-ARBA"/>
</dbReference>
<evidence type="ECO:0000313" key="4">
    <source>
        <dbReference type="Proteomes" id="UP000034837"/>
    </source>
</evidence>
<evidence type="ECO:0000313" key="3">
    <source>
        <dbReference type="EMBL" id="KKS57115.1"/>
    </source>
</evidence>
<dbReference type="PATRIC" id="fig|1619039.3.peg.479"/>
<evidence type="ECO:0000259" key="2">
    <source>
        <dbReference type="Pfam" id="PF02775"/>
    </source>
</evidence>
<dbReference type="InterPro" id="IPR011766">
    <property type="entry name" value="TPP_enzyme_TPP-bd"/>
</dbReference>
<feature type="domain" description="Thiamine pyrophosphate enzyme TPP-binding" evidence="2">
    <location>
        <begin position="49"/>
        <end position="193"/>
    </location>
</feature>
<organism evidence="3 4">
    <name type="scientific">Candidatus Magasanikbacteria bacterium GW2011_GWA2_42_32</name>
    <dbReference type="NCBI Taxonomy" id="1619039"/>
    <lineage>
        <taxon>Bacteria</taxon>
        <taxon>Candidatus Magasanikiibacteriota</taxon>
    </lineage>
</organism>
<dbReference type="InterPro" id="IPR029061">
    <property type="entry name" value="THDP-binding"/>
</dbReference>
<dbReference type="PANTHER" id="PTHR48084">
    <property type="entry name" value="2-OXOGLUTARATE OXIDOREDUCTASE SUBUNIT KORB-RELATED"/>
    <property type="match status" value="1"/>
</dbReference>
<gene>
    <name evidence="3" type="ORF">UV20_C0003G0057</name>
</gene>
<keyword evidence="1" id="KW-0560">Oxidoreductase</keyword>
<name>A0A0G1A7U9_9BACT</name>
<proteinExistence type="predicted"/>
<evidence type="ECO:0000256" key="1">
    <source>
        <dbReference type="ARBA" id="ARBA00023002"/>
    </source>
</evidence>
<reference evidence="3 4" key="1">
    <citation type="journal article" date="2015" name="Nature">
        <title>rRNA introns, odd ribosomes, and small enigmatic genomes across a large radiation of phyla.</title>
        <authorList>
            <person name="Brown C.T."/>
            <person name="Hug L.A."/>
            <person name="Thomas B.C."/>
            <person name="Sharon I."/>
            <person name="Castelle C.J."/>
            <person name="Singh A."/>
            <person name="Wilkins M.J."/>
            <person name="Williams K.H."/>
            <person name="Banfield J.F."/>
        </authorList>
    </citation>
    <scope>NUCLEOTIDE SEQUENCE [LARGE SCALE GENOMIC DNA]</scope>
</reference>